<dbReference type="Proteomes" id="UP001145072">
    <property type="component" value="Unassembled WGS sequence"/>
</dbReference>
<gene>
    <name evidence="2" type="ORF">NC661_03670</name>
</gene>
<feature type="transmembrane region" description="Helical" evidence="1">
    <location>
        <begin position="235"/>
        <end position="256"/>
    </location>
</feature>
<dbReference type="EMBL" id="JAMQJZ010000002">
    <property type="protein sequence ID" value="MDC3419460.1"/>
    <property type="molecule type" value="Genomic_DNA"/>
</dbReference>
<sequence length="372" mass="42745">MREMTVGLLPAPELPEKVARSLTETLPDALNKYIDANVEWNVEVIVDPLTGAAETADEISEEAKHAKEMHNWDYAISVTDLPVFSKKDIVLAISNVNEKVTQISLPAFGLFPMRKRLKDTIIQMVRDLHMEKSNQMQEMERGMFKQINHKISRVLSPVRRKRTKQSQDTIYQYFVIPRLNGKLRITLGMVHANRPWKIFSSFKKVIAIAFATGAYGLIFPSLWNLSVVFEPSRYILLMVTSLGSMVLWIMLAHHLWEKPSYWNKRKMRRIYNTTTVITLSVAVLFYYIILFGLFFLAVRLFVPEQLFRGQSVLHGNVTIVDYLHLTWLVTSVATLGGAIGAGLEDDELVSNATYGYRQQKRYEQSKRDQENA</sequence>
<accession>A0A9X3WJ20</accession>
<keyword evidence="1" id="KW-1133">Transmembrane helix</keyword>
<organism evidence="2 3">
    <name type="scientific">Aquibacillus koreensis</name>
    <dbReference type="NCBI Taxonomy" id="279446"/>
    <lineage>
        <taxon>Bacteria</taxon>
        <taxon>Bacillati</taxon>
        <taxon>Bacillota</taxon>
        <taxon>Bacilli</taxon>
        <taxon>Bacillales</taxon>
        <taxon>Bacillaceae</taxon>
        <taxon>Aquibacillus</taxon>
    </lineage>
</organism>
<keyword evidence="1" id="KW-0812">Transmembrane</keyword>
<keyword evidence="3" id="KW-1185">Reference proteome</keyword>
<feature type="transmembrane region" description="Helical" evidence="1">
    <location>
        <begin position="276"/>
        <end position="302"/>
    </location>
</feature>
<name>A0A9X3WJ20_9BACI</name>
<reference evidence="2" key="1">
    <citation type="submission" date="2022-06" db="EMBL/GenBank/DDBJ databases">
        <title>Aquibacillus sp. a new bacterium isolated from soil saline samples.</title>
        <authorList>
            <person name="Galisteo C."/>
            <person name="De La Haba R."/>
            <person name="Sanchez-Porro C."/>
            <person name="Ventosa A."/>
        </authorList>
    </citation>
    <scope>NUCLEOTIDE SEQUENCE</scope>
    <source>
        <strain evidence="2">JCM 12387</strain>
    </source>
</reference>
<keyword evidence="1" id="KW-0472">Membrane</keyword>
<evidence type="ECO:0000256" key="1">
    <source>
        <dbReference type="SAM" id="Phobius"/>
    </source>
</evidence>
<comment type="caution">
    <text evidence="2">The sequence shown here is derived from an EMBL/GenBank/DDBJ whole genome shotgun (WGS) entry which is preliminary data.</text>
</comment>
<protein>
    <recommendedName>
        <fullName evidence="4">5,10-methylene-tetrahydrofolate dehydrogenase</fullName>
    </recommendedName>
</protein>
<proteinExistence type="predicted"/>
<dbReference type="AlphaFoldDB" id="A0A9X3WJ20"/>
<feature type="transmembrane region" description="Helical" evidence="1">
    <location>
        <begin position="205"/>
        <end position="223"/>
    </location>
</feature>
<evidence type="ECO:0000313" key="2">
    <source>
        <dbReference type="EMBL" id="MDC3419460.1"/>
    </source>
</evidence>
<evidence type="ECO:0000313" key="3">
    <source>
        <dbReference type="Proteomes" id="UP001145072"/>
    </source>
</evidence>
<dbReference type="RefSeq" id="WP_259869720.1">
    <property type="nucleotide sequence ID" value="NZ_JAMQJZ010000002.1"/>
</dbReference>
<evidence type="ECO:0008006" key="4">
    <source>
        <dbReference type="Google" id="ProtNLM"/>
    </source>
</evidence>